<feature type="transmembrane region" description="Helical" evidence="1">
    <location>
        <begin position="38"/>
        <end position="55"/>
    </location>
</feature>
<feature type="domain" description="PAC" evidence="3">
    <location>
        <begin position="327"/>
        <end position="379"/>
    </location>
</feature>
<dbReference type="SUPFAM" id="SSF55785">
    <property type="entry name" value="PYP-like sensor domain (PAS domain)"/>
    <property type="match status" value="4"/>
</dbReference>
<feature type="domain" description="PAS" evidence="2">
    <location>
        <begin position="509"/>
        <end position="569"/>
    </location>
</feature>
<dbReference type="SMART" id="SM00267">
    <property type="entry name" value="GGDEF"/>
    <property type="match status" value="1"/>
</dbReference>
<feature type="domain" description="GGDEF" evidence="4">
    <location>
        <begin position="840"/>
        <end position="971"/>
    </location>
</feature>
<evidence type="ECO:0000259" key="2">
    <source>
        <dbReference type="PROSITE" id="PS50112"/>
    </source>
</evidence>
<feature type="domain" description="PAS" evidence="2">
    <location>
        <begin position="254"/>
        <end position="296"/>
    </location>
</feature>
<dbReference type="NCBIfam" id="TIGR00254">
    <property type="entry name" value="GGDEF"/>
    <property type="match status" value="1"/>
</dbReference>
<dbReference type="Pfam" id="PF00990">
    <property type="entry name" value="GGDEF"/>
    <property type="match status" value="1"/>
</dbReference>
<feature type="transmembrane region" description="Helical" evidence="1">
    <location>
        <begin position="62"/>
        <end position="80"/>
    </location>
</feature>
<keyword evidence="1" id="KW-1133">Transmembrane helix</keyword>
<evidence type="ECO:0000259" key="3">
    <source>
        <dbReference type="PROSITE" id="PS50113"/>
    </source>
</evidence>
<evidence type="ECO:0000313" key="6">
    <source>
        <dbReference type="Proteomes" id="UP000077339"/>
    </source>
</evidence>
<dbReference type="InterPro" id="IPR001610">
    <property type="entry name" value="PAC"/>
</dbReference>
<comment type="caution">
    <text evidence="5">The sequence shown here is derived from an EMBL/GenBank/DDBJ whole genome shotgun (WGS) entry which is preliminary data.</text>
</comment>
<dbReference type="InterPro" id="IPR013656">
    <property type="entry name" value="PAS_4"/>
</dbReference>
<dbReference type="InterPro" id="IPR000014">
    <property type="entry name" value="PAS"/>
</dbReference>
<feature type="transmembrane region" description="Helical" evidence="1">
    <location>
        <begin position="7"/>
        <end position="26"/>
    </location>
</feature>
<dbReference type="Gene3D" id="3.30.450.40">
    <property type="match status" value="1"/>
</dbReference>
<dbReference type="PANTHER" id="PTHR44757:SF2">
    <property type="entry name" value="BIOFILM ARCHITECTURE MAINTENANCE PROTEIN MBAA"/>
    <property type="match status" value="1"/>
</dbReference>
<accession>A0A176K3A2</accession>
<dbReference type="SMART" id="SM00086">
    <property type="entry name" value="PAC"/>
    <property type="match status" value="4"/>
</dbReference>
<name>A0A176K3A2_9BACT</name>
<organism evidence="5 6">
    <name type="scientific">Kosmotoga arenicorallina S304</name>
    <dbReference type="NCBI Taxonomy" id="1453497"/>
    <lineage>
        <taxon>Bacteria</taxon>
        <taxon>Thermotogati</taxon>
        <taxon>Thermotogota</taxon>
        <taxon>Thermotogae</taxon>
        <taxon>Kosmotogales</taxon>
        <taxon>Kosmotogaceae</taxon>
        <taxon>Kosmotoga</taxon>
    </lineage>
</organism>
<dbReference type="PROSITE" id="PS50112">
    <property type="entry name" value="PAS"/>
    <property type="match status" value="3"/>
</dbReference>
<dbReference type="SUPFAM" id="SSF55781">
    <property type="entry name" value="GAF domain-like"/>
    <property type="match status" value="1"/>
</dbReference>
<feature type="domain" description="PAS" evidence="2">
    <location>
        <begin position="380"/>
        <end position="451"/>
    </location>
</feature>
<sequence>MLRPGKFKYYVIWCTIAAVTVFAWIFSLPRNESSNITLMLSKSFLFAVFFMGYYYIMNTRNLWFVVGWGLFTYGTLLNLLEEFATIPSNIKAYFGLFLDLSSVAFIIPGFYNYLKEKKVKERRKRLLEEKCKVLFRSSSDAILIVRLNKIVDCNPKAMELFECGREQLLGKAIDTLSSVEQLEGLKQNGILKKLYLAYQGKPQFFQWRFLRCDGSKFTAEISMSKFSVDKEAFAQITIRDISEQEKTEKELAEERKKYSALFDNINDAIIIKNVKTGLLELNEKAIEMLGYSPEEVQKLGIDKIIFRNEPEDPKEKLELLIKKGHIPTCEKTLLKRDGTKIFAEIKISLVKNSNDEPLYIQSLIRDISDRKKALEAVKAEKDRARKVFDAAQNMMVIIDTKGVVRDINKKVCMILEYKREEIIGKNWFDSFIPEKTRDRVKNYFSTAISGELKLHECFESPVFTKSGEERFIVWHNTYLKDTKGDIIEILSFGEDITDRKKIEEKLLWNEEKFRILIESTGDLVFTLDRSYKITGLYGKWEEKFGVKPVDYSGKSVYELFSESNISQLEINKKSLEGGSQTYEWSMQQRGKRLYFQTKLYSLLDSKNDIAGIVGITRDITKLEEDRDLLRIRVKFHSFLLETLSKILQSKFTENPFKEILQKCIQIIPEAQAGSVLLKENGNYKCVATVGYNLEELSPLHFSPDELMLPETEEVLVIKEPQKYILHSKCSKALLNPKEFDRIKATLSIPVVINKEIKALFNLDTTESPEAFDKTAVEMSQILGKALSLLLERLEFEKTLKEQQKMLEFSSTHDALTGLPNRRFLFEHASQQFALAKRHGKFLSVLYMDLNGFKIINDTFGHEIGDILLKRVSYRLKDSIRESDIVARLGGDEFVFLLPDTDVSGATETVKRVLENLEKPFEISNKELKISASFGIAVFPKNGKDLRELLRKADEAMYIAKKNNEAIYIFQDN</sequence>
<dbReference type="CDD" id="cd00130">
    <property type="entry name" value="PAS"/>
    <property type="match status" value="4"/>
</dbReference>
<dbReference type="SMART" id="SM00091">
    <property type="entry name" value="PAS"/>
    <property type="match status" value="4"/>
</dbReference>
<dbReference type="Pfam" id="PF08448">
    <property type="entry name" value="PAS_4"/>
    <property type="match status" value="2"/>
</dbReference>
<keyword evidence="1" id="KW-0472">Membrane</keyword>
<reference evidence="5 6" key="1">
    <citation type="submission" date="2014-02" db="EMBL/GenBank/DDBJ databases">
        <title>Kosmotoga genome sequencing.</title>
        <authorList>
            <person name="Pollo S.M."/>
            <person name="Charchuk R."/>
            <person name="Nesbo C.L."/>
        </authorList>
    </citation>
    <scope>NUCLEOTIDE SEQUENCE [LARGE SCALE GENOMIC DNA]</scope>
    <source>
        <strain evidence="5 6">S304</strain>
    </source>
</reference>
<dbReference type="AlphaFoldDB" id="A0A176K3A2"/>
<dbReference type="PATRIC" id="fig|1453497.3.peg.1616"/>
<feature type="transmembrane region" description="Helical" evidence="1">
    <location>
        <begin position="92"/>
        <end position="114"/>
    </location>
</feature>
<dbReference type="InterPro" id="IPR000160">
    <property type="entry name" value="GGDEF_dom"/>
</dbReference>
<evidence type="ECO:0008006" key="7">
    <source>
        <dbReference type="Google" id="ProtNLM"/>
    </source>
</evidence>
<keyword evidence="1" id="KW-0812">Transmembrane</keyword>
<dbReference type="Pfam" id="PF13426">
    <property type="entry name" value="PAS_9"/>
    <property type="match status" value="2"/>
</dbReference>
<dbReference type="PROSITE" id="PS50887">
    <property type="entry name" value="GGDEF"/>
    <property type="match status" value="1"/>
</dbReference>
<dbReference type="EMBL" id="JFHK01000004">
    <property type="protein sequence ID" value="OAA31452.1"/>
    <property type="molecule type" value="Genomic_DNA"/>
</dbReference>
<dbReference type="InterPro" id="IPR043128">
    <property type="entry name" value="Rev_trsase/Diguanyl_cyclase"/>
</dbReference>
<feature type="domain" description="PAC" evidence="3">
    <location>
        <begin position="456"/>
        <end position="508"/>
    </location>
</feature>
<dbReference type="PROSITE" id="PS50113">
    <property type="entry name" value="PAC"/>
    <property type="match status" value="2"/>
</dbReference>
<dbReference type="InterPro" id="IPR000700">
    <property type="entry name" value="PAS-assoc_C"/>
</dbReference>
<evidence type="ECO:0000256" key="1">
    <source>
        <dbReference type="SAM" id="Phobius"/>
    </source>
</evidence>
<keyword evidence="6" id="KW-1185">Reference proteome</keyword>
<evidence type="ECO:0000259" key="4">
    <source>
        <dbReference type="PROSITE" id="PS50887"/>
    </source>
</evidence>
<dbReference type="PANTHER" id="PTHR44757">
    <property type="entry name" value="DIGUANYLATE CYCLASE DGCP"/>
    <property type="match status" value="1"/>
</dbReference>
<proteinExistence type="predicted"/>
<gene>
    <name evidence="5" type="ORF">AT15_08135</name>
</gene>
<dbReference type="Proteomes" id="UP000077339">
    <property type="component" value="Unassembled WGS sequence"/>
</dbReference>
<dbReference type="InterPro" id="IPR029016">
    <property type="entry name" value="GAF-like_dom_sf"/>
</dbReference>
<dbReference type="Gene3D" id="3.30.70.270">
    <property type="match status" value="1"/>
</dbReference>
<dbReference type="Gene3D" id="3.30.450.20">
    <property type="entry name" value="PAS domain"/>
    <property type="match status" value="4"/>
</dbReference>
<dbReference type="InterPro" id="IPR035965">
    <property type="entry name" value="PAS-like_dom_sf"/>
</dbReference>
<dbReference type="CDD" id="cd01949">
    <property type="entry name" value="GGDEF"/>
    <property type="match status" value="1"/>
</dbReference>
<dbReference type="NCBIfam" id="TIGR00229">
    <property type="entry name" value="sensory_box"/>
    <property type="match status" value="4"/>
</dbReference>
<dbReference type="FunFam" id="3.30.70.270:FF:000001">
    <property type="entry name" value="Diguanylate cyclase domain protein"/>
    <property type="match status" value="1"/>
</dbReference>
<dbReference type="STRING" id="1453497.AT15_08135"/>
<evidence type="ECO:0000313" key="5">
    <source>
        <dbReference type="EMBL" id="OAA31452.1"/>
    </source>
</evidence>
<dbReference type="InterPro" id="IPR029787">
    <property type="entry name" value="Nucleotide_cyclase"/>
</dbReference>
<protein>
    <recommendedName>
        <fullName evidence="7">Diguanylate cyclase</fullName>
    </recommendedName>
</protein>
<dbReference type="InterPro" id="IPR052155">
    <property type="entry name" value="Biofilm_reg_signaling"/>
</dbReference>
<dbReference type="SUPFAM" id="SSF55073">
    <property type="entry name" value="Nucleotide cyclase"/>
    <property type="match status" value="1"/>
</dbReference>